<comment type="caution">
    <text evidence="1">The sequence shown here is derived from an EMBL/GenBank/DDBJ whole genome shotgun (WGS) entry which is preliminary data.</text>
</comment>
<name>A0A4Y7RQH5_9FIRM</name>
<evidence type="ECO:0000313" key="1">
    <source>
        <dbReference type="EMBL" id="TEB10969.1"/>
    </source>
</evidence>
<dbReference type="OrthoDB" id="5428596at2"/>
<protein>
    <submittedName>
        <fullName evidence="1">Uncharacterized protein</fullName>
    </submittedName>
</protein>
<proteinExistence type="predicted"/>
<evidence type="ECO:0000313" key="2">
    <source>
        <dbReference type="Proteomes" id="UP000297597"/>
    </source>
</evidence>
<dbReference type="EMBL" id="QFFZ01000019">
    <property type="protein sequence ID" value="TEB10969.1"/>
    <property type="molecule type" value="Genomic_DNA"/>
</dbReference>
<dbReference type="RefSeq" id="WP_153189203.1">
    <property type="nucleotide sequence ID" value="NZ_QFFZ01000019.1"/>
</dbReference>
<dbReference type="Proteomes" id="UP000297597">
    <property type="component" value="Unassembled WGS sequence"/>
</dbReference>
<reference evidence="1 2" key="1">
    <citation type="journal article" date="2018" name="Environ. Microbiol.">
        <title>Novel energy conservation strategies and behaviour of Pelotomaculum schinkii driving syntrophic propionate catabolism.</title>
        <authorList>
            <person name="Hidalgo-Ahumada C.A.P."/>
            <person name="Nobu M.K."/>
            <person name="Narihiro T."/>
            <person name="Tamaki H."/>
            <person name="Liu W.T."/>
            <person name="Kamagata Y."/>
            <person name="Stams A.J.M."/>
            <person name="Imachi H."/>
            <person name="Sousa D.Z."/>
        </authorList>
    </citation>
    <scope>NUCLEOTIDE SEQUENCE [LARGE SCALE GENOMIC DNA]</scope>
    <source>
        <strain evidence="1 2">MGP</strain>
    </source>
</reference>
<organism evidence="1 2">
    <name type="scientific">Pelotomaculum propionicicum</name>
    <dbReference type="NCBI Taxonomy" id="258475"/>
    <lineage>
        <taxon>Bacteria</taxon>
        <taxon>Bacillati</taxon>
        <taxon>Bacillota</taxon>
        <taxon>Clostridia</taxon>
        <taxon>Eubacteriales</taxon>
        <taxon>Desulfotomaculaceae</taxon>
        <taxon>Pelotomaculum</taxon>
    </lineage>
</organism>
<gene>
    <name evidence="1" type="ORF">Pmgp_01985</name>
</gene>
<keyword evidence="2" id="KW-1185">Reference proteome</keyword>
<accession>A0A4Y7RQH5</accession>
<dbReference type="AlphaFoldDB" id="A0A4Y7RQH5"/>
<sequence>MLRTSDKDWVYYSVGDVSGENGVISWLDEYYLPCLPYPSNSVWEFSYFENPGAMNALAALSQLYANLYGANRAGLPARVRDFIDLVVNNDEGVLYEKAKQLNSIIGGRVSVLPPKSASCCQNFLK</sequence>